<protein>
    <submittedName>
        <fullName evidence="1">Uncharacterized protein</fullName>
    </submittedName>
</protein>
<name>A0ABR0N238_GOSAR</name>
<gene>
    <name evidence="1" type="ORF">PVK06_039153</name>
</gene>
<accession>A0ABR0N238</accession>
<organism evidence="1 2">
    <name type="scientific">Gossypium arboreum</name>
    <name type="common">Tree cotton</name>
    <name type="synonym">Gossypium nanking</name>
    <dbReference type="NCBI Taxonomy" id="29729"/>
    <lineage>
        <taxon>Eukaryota</taxon>
        <taxon>Viridiplantae</taxon>
        <taxon>Streptophyta</taxon>
        <taxon>Embryophyta</taxon>
        <taxon>Tracheophyta</taxon>
        <taxon>Spermatophyta</taxon>
        <taxon>Magnoliopsida</taxon>
        <taxon>eudicotyledons</taxon>
        <taxon>Gunneridae</taxon>
        <taxon>Pentapetalae</taxon>
        <taxon>rosids</taxon>
        <taxon>malvids</taxon>
        <taxon>Malvales</taxon>
        <taxon>Malvaceae</taxon>
        <taxon>Malvoideae</taxon>
        <taxon>Gossypium</taxon>
    </lineage>
</organism>
<reference evidence="1 2" key="1">
    <citation type="submission" date="2023-03" db="EMBL/GenBank/DDBJ databases">
        <title>WGS of Gossypium arboreum.</title>
        <authorList>
            <person name="Yu D."/>
        </authorList>
    </citation>
    <scope>NUCLEOTIDE SEQUENCE [LARGE SCALE GENOMIC DNA]</scope>
    <source>
        <tissue evidence="1">Leaf</tissue>
    </source>
</reference>
<dbReference type="EMBL" id="JARKNE010000011">
    <property type="protein sequence ID" value="KAK5784627.1"/>
    <property type="molecule type" value="Genomic_DNA"/>
</dbReference>
<keyword evidence="2" id="KW-1185">Reference proteome</keyword>
<comment type="caution">
    <text evidence="1">The sequence shown here is derived from an EMBL/GenBank/DDBJ whole genome shotgun (WGS) entry which is preliminary data.</text>
</comment>
<proteinExistence type="predicted"/>
<dbReference type="Proteomes" id="UP001358586">
    <property type="component" value="Chromosome 11"/>
</dbReference>
<evidence type="ECO:0000313" key="2">
    <source>
        <dbReference type="Proteomes" id="UP001358586"/>
    </source>
</evidence>
<sequence>MKAHLRALHSGKHIQVKCMLIDGFDFPTNMCSFKQIITIRDGLAQFQRLRNGRTLVLEDLLTMRNVFQHCVESLSPNGWREGDSREVAECPHCIKKDANTNLITATADLRIFDDMRKKRRTTAGSMNVVVSSEEEGYSGKLEHHRKRRINYVRPFVMMATILASPSASSPSIAHVSSLIVIHDSFLPSTPPSSLSPIEEPLGEVGFNVEGGELFSWREYLNAQEFPYNLDEHSLSEFVISLQVLLAEASMVSLDLSEGIGRVEATKRELENNFQDPKESLGESLRAVLQYEKR</sequence>
<evidence type="ECO:0000313" key="1">
    <source>
        <dbReference type="EMBL" id="KAK5784627.1"/>
    </source>
</evidence>